<evidence type="ECO:0000256" key="1">
    <source>
        <dbReference type="ARBA" id="ARBA00006432"/>
    </source>
</evidence>
<evidence type="ECO:0000259" key="4">
    <source>
        <dbReference type="Pfam" id="PF13193"/>
    </source>
</evidence>
<proteinExistence type="inferred from homology"/>
<dbReference type="PANTHER" id="PTHR43767">
    <property type="entry name" value="LONG-CHAIN-FATTY-ACID--COA LIGASE"/>
    <property type="match status" value="1"/>
</dbReference>
<feature type="domain" description="AMP-dependent synthetase/ligase" evidence="3">
    <location>
        <begin position="12"/>
        <end position="373"/>
    </location>
</feature>
<dbReference type="Gene3D" id="3.40.50.12780">
    <property type="entry name" value="N-terminal domain of ligase-like"/>
    <property type="match status" value="1"/>
</dbReference>
<dbReference type="AlphaFoldDB" id="A0A127M7D0"/>
<dbReference type="InterPro" id="IPR050237">
    <property type="entry name" value="ATP-dep_AMP-bd_enzyme"/>
</dbReference>
<organism evidence="5 6">
    <name type="scientific">Zhongshania aliphaticivorans</name>
    <dbReference type="NCBI Taxonomy" id="1470434"/>
    <lineage>
        <taxon>Bacteria</taxon>
        <taxon>Pseudomonadati</taxon>
        <taxon>Pseudomonadota</taxon>
        <taxon>Gammaproteobacteria</taxon>
        <taxon>Cellvibrionales</taxon>
        <taxon>Spongiibacteraceae</taxon>
        <taxon>Zhongshania</taxon>
    </lineage>
</organism>
<feature type="domain" description="AMP-binding enzyme C-terminal" evidence="4">
    <location>
        <begin position="423"/>
        <end position="498"/>
    </location>
</feature>
<dbReference type="PANTHER" id="PTHR43767:SF1">
    <property type="entry name" value="NONRIBOSOMAL PEPTIDE SYNTHASE PES1 (EUROFUNG)-RELATED"/>
    <property type="match status" value="1"/>
</dbReference>
<dbReference type="STRING" id="1470434.AZF00_12790"/>
<dbReference type="EMBL" id="CP014544">
    <property type="protein sequence ID" value="AMO69126.1"/>
    <property type="molecule type" value="Genomic_DNA"/>
</dbReference>
<accession>A0A127M7D0</accession>
<sequence length="517" mass="56340">MFDSFMDYLAFQVKMRPDASFGSDANEQLTYAQAWQQIGRVAARLQTGGVAKGERVAILSKNSLKNFLVFLGCARAGVVPVGINYRLTADEVGFIAENAEARVLFIDGEFAPLVGSYLAGVEQVSIVGELDGATPLDRWIGNAGEPAPLIIHGDDVLFQMYTSGTTGLPKGTLLTHRNLICNSIQAPLTTGRAPRAGDRALIIAPTFHALGLVGALMAIYYGCDLVLHRDYDPVGMIETMANENISYVSVVPVMLQFSLACVPDIEKYDFSNLRWINYGASPISVDLLKRCLAVFDCEFYQGYGQTESTTALTFLTNEDHMRALQGKPELLRSCGRAVFGTELRVVDDKGNTLPIGEVGEILGRGPQVMKGYWKSEEATAKTLVDGWLHTGDAGYLDEDGYLFLKDRVKDLIISGGENIYPAEIENVLMSHPKIADVAVIGVPDEKWGEVALAVIVAGDQGEISIEELTSHCRESLAGFKTPKYLEYVAALPRNPSGKILKKELRANIVPKYQGEVV</sequence>
<dbReference type="KEGG" id="zal:AZF00_12790"/>
<evidence type="ECO:0000259" key="3">
    <source>
        <dbReference type="Pfam" id="PF00501"/>
    </source>
</evidence>
<comment type="similarity">
    <text evidence="1">Belongs to the ATP-dependent AMP-binding enzyme family.</text>
</comment>
<evidence type="ECO:0000313" key="5">
    <source>
        <dbReference type="EMBL" id="AMO69126.1"/>
    </source>
</evidence>
<dbReference type="InterPro" id="IPR042099">
    <property type="entry name" value="ANL_N_sf"/>
</dbReference>
<evidence type="ECO:0000313" key="6">
    <source>
        <dbReference type="Proteomes" id="UP000074119"/>
    </source>
</evidence>
<dbReference type="GO" id="GO:0016878">
    <property type="term" value="F:acid-thiol ligase activity"/>
    <property type="evidence" value="ECO:0007669"/>
    <property type="project" value="UniProtKB-ARBA"/>
</dbReference>
<protein>
    <recommendedName>
        <fullName evidence="7">Long-chain-fatty-acid--CoA ligase</fullName>
    </recommendedName>
</protein>
<dbReference type="SUPFAM" id="SSF56801">
    <property type="entry name" value="Acetyl-CoA synthetase-like"/>
    <property type="match status" value="1"/>
</dbReference>
<keyword evidence="2" id="KW-0436">Ligase</keyword>
<dbReference type="NCBIfam" id="NF004837">
    <property type="entry name" value="PRK06187.1"/>
    <property type="match status" value="1"/>
</dbReference>
<dbReference type="InterPro" id="IPR000873">
    <property type="entry name" value="AMP-dep_synth/lig_dom"/>
</dbReference>
<evidence type="ECO:0008006" key="7">
    <source>
        <dbReference type="Google" id="ProtNLM"/>
    </source>
</evidence>
<gene>
    <name evidence="5" type="ORF">AZF00_12790</name>
</gene>
<dbReference type="InterPro" id="IPR045851">
    <property type="entry name" value="AMP-bd_C_sf"/>
</dbReference>
<dbReference type="Pfam" id="PF13193">
    <property type="entry name" value="AMP-binding_C"/>
    <property type="match status" value="1"/>
</dbReference>
<dbReference type="Pfam" id="PF00501">
    <property type="entry name" value="AMP-binding"/>
    <property type="match status" value="1"/>
</dbReference>
<reference evidence="5 6" key="1">
    <citation type="submission" date="2015-12" db="EMBL/GenBank/DDBJ databases">
        <authorList>
            <person name="Shamseldin A."/>
            <person name="Moawad H."/>
            <person name="Abd El-Rahim W.M."/>
            <person name="Sadowsky M.J."/>
        </authorList>
    </citation>
    <scope>NUCLEOTIDE SEQUENCE [LARGE SCALE GENOMIC DNA]</scope>
    <source>
        <strain evidence="5 6">SM2</strain>
    </source>
</reference>
<dbReference type="Proteomes" id="UP000074119">
    <property type="component" value="Chromosome"/>
</dbReference>
<dbReference type="RefSeq" id="WP_008248755.1">
    <property type="nucleotide sequence ID" value="NZ_CP014544.1"/>
</dbReference>
<evidence type="ECO:0000256" key="2">
    <source>
        <dbReference type="ARBA" id="ARBA00022598"/>
    </source>
</evidence>
<dbReference type="FunFam" id="3.30.300.30:FF:000008">
    <property type="entry name" value="2,3-dihydroxybenzoate-AMP ligase"/>
    <property type="match status" value="1"/>
</dbReference>
<name>A0A127M7D0_9GAMM</name>
<dbReference type="Gene3D" id="3.30.300.30">
    <property type="match status" value="1"/>
</dbReference>
<dbReference type="InterPro" id="IPR025110">
    <property type="entry name" value="AMP-bd_C"/>
</dbReference>